<dbReference type="Proteomes" id="UP000178622">
    <property type="component" value="Unassembled WGS sequence"/>
</dbReference>
<dbReference type="OrthoDB" id="9810148at2"/>
<dbReference type="EMBL" id="MKIR01000020">
    <property type="protein sequence ID" value="OFI49248.1"/>
    <property type="molecule type" value="Genomic_DNA"/>
</dbReference>
<gene>
    <name evidence="1" type="ORF">BG261_04035</name>
</gene>
<sequence>MNIKEIQPEIYHRFEIILQKNKLSHAYLFSGGFGSLEMAIWLTQALFCDNPSKNLPCGICRSCRLVAENDFADMHLVEPDGQTIKTDQIRALQTTFSQSGFESARQVVIINGAEKMHVNAANALLKSIEEPESDIYIFLLTENENLVLDTIKSRSQIFNFPRQSEYLKEYLVGQGILPNVATIVSKLATSPEDALNMAQDSWFEDACRLIKKLSQLILEQPADSYLFIPNLLGRFKEKNQQKIAFSLLQIYLSDKLPDKKASSFLERTFKAQRMWSSNVNFQSSLEFIILDGMVNK</sequence>
<dbReference type="PANTHER" id="PTHR11669">
    <property type="entry name" value="REPLICATION FACTOR C / DNA POLYMERASE III GAMMA-TAU SUBUNIT"/>
    <property type="match status" value="1"/>
</dbReference>
<dbReference type="GO" id="GO:0006261">
    <property type="term" value="P:DNA-templated DNA replication"/>
    <property type="evidence" value="ECO:0007669"/>
    <property type="project" value="TreeGrafter"/>
</dbReference>
<dbReference type="STRING" id="1859473.BG261_04035"/>
<reference evidence="2" key="1">
    <citation type="submission" date="2016-09" db="EMBL/GenBank/DDBJ databases">
        <title>Draft genome sequence of a novel species of the family Streptococcaceae isolated from flowers.</title>
        <authorList>
            <person name="Chuah L.-O."/>
            <person name="Yap K.-P."/>
            <person name="Thong K.L."/>
            <person name="Liong M.T."/>
            <person name="Ahmad R."/>
            <person name="Rusul G."/>
        </authorList>
    </citation>
    <scope>NUCLEOTIDE SEQUENCE [LARGE SCALE GENOMIC DNA]</scope>
    <source>
        <strain evidence="2">DF1</strain>
    </source>
</reference>
<dbReference type="SUPFAM" id="SSF52540">
    <property type="entry name" value="P-loop containing nucleoside triphosphate hydrolases"/>
    <property type="match status" value="1"/>
</dbReference>
<dbReference type="InterPro" id="IPR050238">
    <property type="entry name" value="DNA_Rep/Repair_Clamp_Loader"/>
</dbReference>
<evidence type="ECO:0000313" key="2">
    <source>
        <dbReference type="Proteomes" id="UP000178622"/>
    </source>
</evidence>
<name>A0A1E8GP13_9LACT</name>
<dbReference type="RefSeq" id="WP_070792315.1">
    <property type="nucleotide sequence ID" value="NZ_MKIR01000020.1"/>
</dbReference>
<comment type="caution">
    <text evidence="1">The sequence shown here is derived from an EMBL/GenBank/DDBJ whole genome shotgun (WGS) entry which is preliminary data.</text>
</comment>
<keyword evidence="2" id="KW-1185">Reference proteome</keyword>
<dbReference type="PANTHER" id="PTHR11669:SF8">
    <property type="entry name" value="DNA POLYMERASE III SUBUNIT DELTA"/>
    <property type="match status" value="1"/>
</dbReference>
<dbReference type="AlphaFoldDB" id="A0A1E8GP13"/>
<accession>A0A1E8GP13</accession>
<proteinExistence type="predicted"/>
<protein>
    <submittedName>
        <fullName evidence="1">DNA polymerase III subunit delta</fullName>
    </submittedName>
</protein>
<dbReference type="InterPro" id="IPR027417">
    <property type="entry name" value="P-loop_NTPase"/>
</dbReference>
<dbReference type="NCBIfam" id="NF005581">
    <property type="entry name" value="PRK07276.1"/>
    <property type="match status" value="1"/>
</dbReference>
<dbReference type="Pfam" id="PF13177">
    <property type="entry name" value="DNA_pol3_delta2"/>
    <property type="match status" value="1"/>
</dbReference>
<evidence type="ECO:0000313" key="1">
    <source>
        <dbReference type="EMBL" id="OFI49248.1"/>
    </source>
</evidence>
<organism evidence="1 2">
    <name type="scientific">Floricoccus tropicus</name>
    <dbReference type="NCBI Taxonomy" id="1859473"/>
    <lineage>
        <taxon>Bacteria</taxon>
        <taxon>Bacillati</taxon>
        <taxon>Bacillota</taxon>
        <taxon>Bacilli</taxon>
        <taxon>Lactobacillales</taxon>
        <taxon>Streptococcaceae</taxon>
        <taxon>Floricoccus</taxon>
    </lineage>
</organism>
<dbReference type="Gene3D" id="3.40.50.300">
    <property type="entry name" value="P-loop containing nucleotide triphosphate hydrolases"/>
    <property type="match status" value="1"/>
</dbReference>